<dbReference type="InterPro" id="IPR007077">
    <property type="entry name" value="TfoX_C"/>
</dbReference>
<accession>A0A0W8FZR9</accession>
<reference evidence="2" key="1">
    <citation type="journal article" date="2015" name="Proc. Natl. Acad. Sci. U.S.A.">
        <title>Networks of energetic and metabolic interactions define dynamics in microbial communities.</title>
        <authorList>
            <person name="Embree M."/>
            <person name="Liu J.K."/>
            <person name="Al-Bassam M.M."/>
            <person name="Zengler K."/>
        </authorList>
    </citation>
    <scope>NUCLEOTIDE SEQUENCE</scope>
</reference>
<dbReference type="Pfam" id="PF04994">
    <property type="entry name" value="TfoX_C"/>
    <property type="match status" value="1"/>
</dbReference>
<feature type="domain" description="TfoX C-terminal" evidence="1">
    <location>
        <begin position="1"/>
        <end position="80"/>
    </location>
</feature>
<dbReference type="PANTHER" id="PTHR36121">
    <property type="entry name" value="PROTEIN SXY"/>
    <property type="match status" value="1"/>
</dbReference>
<dbReference type="InterPro" id="IPR047525">
    <property type="entry name" value="TfoX-like"/>
</dbReference>
<comment type="caution">
    <text evidence="2">The sequence shown here is derived from an EMBL/GenBank/DDBJ whole genome shotgun (WGS) entry which is preliminary data.</text>
</comment>
<dbReference type="PANTHER" id="PTHR36121:SF1">
    <property type="entry name" value="PROTEIN SXY"/>
    <property type="match status" value="1"/>
</dbReference>
<name>A0A0W8FZR9_9ZZZZ</name>
<proteinExistence type="predicted"/>
<organism evidence="2">
    <name type="scientific">hydrocarbon metagenome</name>
    <dbReference type="NCBI Taxonomy" id="938273"/>
    <lineage>
        <taxon>unclassified sequences</taxon>
        <taxon>metagenomes</taxon>
        <taxon>ecological metagenomes</taxon>
    </lineage>
</organism>
<protein>
    <recommendedName>
        <fullName evidence="1">TfoX C-terminal domain-containing protein</fullName>
    </recommendedName>
</protein>
<dbReference type="Gene3D" id="1.10.150.20">
    <property type="entry name" value="5' to 3' exonuclease, C-terminal subdomain"/>
    <property type="match status" value="1"/>
</dbReference>
<sequence length="86" mass="9895">MKNKLSSLKNIGPQSEKWLNKIDIYTIEDIKRLGPVNIYNILKVQGFPVSKLLVYALHGAIIGRHWNDLPKKVKKQLDKAIEETKL</sequence>
<dbReference type="EMBL" id="LNQE01000473">
    <property type="protein sequence ID" value="KUG26394.1"/>
    <property type="molecule type" value="Genomic_DNA"/>
</dbReference>
<evidence type="ECO:0000313" key="2">
    <source>
        <dbReference type="EMBL" id="KUG26394.1"/>
    </source>
</evidence>
<gene>
    <name evidence="2" type="ORF">ASZ90_003774</name>
</gene>
<dbReference type="AlphaFoldDB" id="A0A0W8FZR9"/>
<evidence type="ECO:0000259" key="1">
    <source>
        <dbReference type="Pfam" id="PF04994"/>
    </source>
</evidence>